<proteinExistence type="predicted"/>
<feature type="transmembrane region" description="Helical" evidence="1">
    <location>
        <begin position="37"/>
        <end position="53"/>
    </location>
</feature>
<evidence type="ECO:0008006" key="4">
    <source>
        <dbReference type="Google" id="ProtNLM"/>
    </source>
</evidence>
<gene>
    <name evidence="2" type="ORF">A374_14100</name>
</gene>
<name>I8UD26_9BACL</name>
<keyword evidence="3" id="KW-1185">Reference proteome</keyword>
<organism evidence="2 3">
    <name type="scientific">Fictibacillus macauensis ZFHKF-1</name>
    <dbReference type="NCBI Taxonomy" id="1196324"/>
    <lineage>
        <taxon>Bacteria</taxon>
        <taxon>Bacillati</taxon>
        <taxon>Bacillota</taxon>
        <taxon>Bacilli</taxon>
        <taxon>Bacillales</taxon>
        <taxon>Fictibacillaceae</taxon>
        <taxon>Fictibacillus</taxon>
    </lineage>
</organism>
<dbReference type="Proteomes" id="UP000004080">
    <property type="component" value="Unassembled WGS sequence"/>
</dbReference>
<keyword evidence="1" id="KW-0472">Membrane</keyword>
<sequence>MESQSQQASQGNGMAITSLILGIVGFVLGIWPFVGWFFLPAWILAIIFGAVGLKSNQSRGMALTGIILGILITLYKFGFWFIVALVS</sequence>
<protein>
    <recommendedName>
        <fullName evidence="4">DUF4190 domain-containing protein</fullName>
    </recommendedName>
</protein>
<evidence type="ECO:0000313" key="3">
    <source>
        <dbReference type="Proteomes" id="UP000004080"/>
    </source>
</evidence>
<dbReference type="AlphaFoldDB" id="I8UD26"/>
<dbReference type="PATRIC" id="fig|1196324.3.peg.2883"/>
<dbReference type="RefSeq" id="WP_007202898.1">
    <property type="nucleotide sequence ID" value="NZ_AKKV01000030.1"/>
</dbReference>
<feature type="transmembrane region" description="Helical" evidence="1">
    <location>
        <begin position="12"/>
        <end position="31"/>
    </location>
</feature>
<dbReference type="OrthoDB" id="2933362at2"/>
<comment type="caution">
    <text evidence="2">The sequence shown here is derived from an EMBL/GenBank/DDBJ whole genome shotgun (WGS) entry which is preliminary data.</text>
</comment>
<evidence type="ECO:0000256" key="1">
    <source>
        <dbReference type="SAM" id="Phobius"/>
    </source>
</evidence>
<keyword evidence="1" id="KW-1133">Transmembrane helix</keyword>
<evidence type="ECO:0000313" key="2">
    <source>
        <dbReference type="EMBL" id="EIT84830.1"/>
    </source>
</evidence>
<feature type="transmembrane region" description="Helical" evidence="1">
    <location>
        <begin position="65"/>
        <end position="86"/>
    </location>
</feature>
<dbReference type="EMBL" id="AKKV01000030">
    <property type="protein sequence ID" value="EIT84830.1"/>
    <property type="molecule type" value="Genomic_DNA"/>
</dbReference>
<dbReference type="STRING" id="1196324.A374_14100"/>
<accession>I8UD26</accession>
<keyword evidence="1" id="KW-0812">Transmembrane</keyword>
<reference evidence="2 3" key="1">
    <citation type="journal article" date="2012" name="J. Bacteriol.">
        <title>Genome of Bacillus macauensis ZFHKF-1, a Long-Chain-Forming Bacterium.</title>
        <authorList>
            <person name="Cai L."/>
            <person name="Zhang T."/>
        </authorList>
    </citation>
    <scope>NUCLEOTIDE SEQUENCE [LARGE SCALE GENOMIC DNA]</scope>
    <source>
        <strain evidence="2 3">ZFHKF-1</strain>
    </source>
</reference>
<dbReference type="eggNOG" id="ENOG5032DC3">
    <property type="taxonomic scope" value="Bacteria"/>
</dbReference>